<protein>
    <submittedName>
        <fullName evidence="7">Uncharacterized protein</fullName>
    </submittedName>
</protein>
<keyword evidence="1" id="KW-0547">Nucleotide-binding</keyword>
<feature type="compositionally biased region" description="Acidic residues" evidence="4">
    <location>
        <begin position="823"/>
        <end position="837"/>
    </location>
</feature>
<feature type="compositionally biased region" description="Acidic residues" evidence="4">
    <location>
        <begin position="947"/>
        <end position="961"/>
    </location>
</feature>
<feature type="compositionally biased region" description="Basic residues" evidence="4">
    <location>
        <begin position="1"/>
        <end position="11"/>
    </location>
</feature>
<feature type="compositionally biased region" description="Basic and acidic residues" evidence="4">
    <location>
        <begin position="330"/>
        <end position="357"/>
    </location>
</feature>
<name>A0A9Q9DWB6_CURCL</name>
<dbReference type="Pfam" id="PF00176">
    <property type="entry name" value="SNF2-rel_dom"/>
    <property type="match status" value="1"/>
</dbReference>
<feature type="compositionally biased region" description="Acidic residues" evidence="4">
    <location>
        <begin position="266"/>
        <end position="275"/>
    </location>
</feature>
<evidence type="ECO:0000256" key="2">
    <source>
        <dbReference type="ARBA" id="ARBA00022801"/>
    </source>
</evidence>
<accession>A0A9Q9DWB6</accession>
<evidence type="ECO:0000256" key="1">
    <source>
        <dbReference type="ARBA" id="ARBA00022741"/>
    </source>
</evidence>
<dbReference type="PROSITE" id="PS51192">
    <property type="entry name" value="HELICASE_ATP_BIND_1"/>
    <property type="match status" value="1"/>
</dbReference>
<feature type="region of interest" description="Disordered" evidence="4">
    <location>
        <begin position="794"/>
        <end position="992"/>
    </location>
</feature>
<feature type="compositionally biased region" description="Polar residues" evidence="4">
    <location>
        <begin position="181"/>
        <end position="193"/>
    </location>
</feature>
<dbReference type="PANTHER" id="PTHR45626">
    <property type="entry name" value="TRANSCRIPTION TERMINATION FACTOR 2-RELATED"/>
    <property type="match status" value="1"/>
</dbReference>
<feature type="compositionally biased region" description="Basic and acidic residues" evidence="4">
    <location>
        <begin position="870"/>
        <end position="879"/>
    </location>
</feature>
<feature type="compositionally biased region" description="Acidic residues" evidence="4">
    <location>
        <begin position="856"/>
        <end position="865"/>
    </location>
</feature>
<keyword evidence="3" id="KW-0067">ATP-binding</keyword>
<feature type="compositionally biased region" description="Basic and acidic residues" evidence="4">
    <location>
        <begin position="69"/>
        <end position="93"/>
    </location>
</feature>
<feature type="compositionally biased region" description="Basic residues" evidence="4">
    <location>
        <begin position="320"/>
        <end position="329"/>
    </location>
</feature>
<feature type="compositionally biased region" description="Basic residues" evidence="4">
    <location>
        <begin position="797"/>
        <end position="818"/>
    </location>
</feature>
<dbReference type="InterPro" id="IPR049730">
    <property type="entry name" value="SNF2/RAD54-like_C"/>
</dbReference>
<dbReference type="SMART" id="SM00487">
    <property type="entry name" value="DEXDc"/>
    <property type="match status" value="1"/>
</dbReference>
<feature type="compositionally biased region" description="Polar residues" evidence="4">
    <location>
        <begin position="252"/>
        <end position="262"/>
    </location>
</feature>
<feature type="region of interest" description="Disordered" evidence="4">
    <location>
        <begin position="1"/>
        <end position="283"/>
    </location>
</feature>
<dbReference type="Gene3D" id="3.40.50.300">
    <property type="entry name" value="P-loop containing nucleotide triphosphate hydrolases"/>
    <property type="match status" value="1"/>
</dbReference>
<dbReference type="CDD" id="cd18793">
    <property type="entry name" value="SF2_C_SNF"/>
    <property type="match status" value="1"/>
</dbReference>
<dbReference type="InterPro" id="IPR014001">
    <property type="entry name" value="Helicase_ATP-bd"/>
</dbReference>
<evidence type="ECO:0000259" key="6">
    <source>
        <dbReference type="PROSITE" id="PS51194"/>
    </source>
</evidence>
<dbReference type="InterPro" id="IPR027417">
    <property type="entry name" value="P-loop_NTPase"/>
</dbReference>
<evidence type="ECO:0000256" key="4">
    <source>
        <dbReference type="SAM" id="MobiDB-lite"/>
    </source>
</evidence>
<evidence type="ECO:0000259" key="5">
    <source>
        <dbReference type="PROSITE" id="PS51192"/>
    </source>
</evidence>
<feature type="domain" description="Helicase ATP-binding" evidence="5">
    <location>
        <begin position="396"/>
        <end position="584"/>
    </location>
</feature>
<feature type="region of interest" description="Disordered" evidence="4">
    <location>
        <begin position="1190"/>
        <end position="1224"/>
    </location>
</feature>
<feature type="compositionally biased region" description="Low complexity" evidence="4">
    <location>
        <begin position="154"/>
        <end position="170"/>
    </location>
</feature>
<reference evidence="7" key="1">
    <citation type="submission" date="2021-12" db="EMBL/GenBank/DDBJ databases">
        <title>Curvularia clavata genome.</title>
        <authorList>
            <person name="Cao Y."/>
        </authorList>
    </citation>
    <scope>NUCLEOTIDE SEQUENCE</scope>
    <source>
        <strain evidence="7">Yc1106</strain>
    </source>
</reference>
<organism evidence="7 8">
    <name type="scientific">Curvularia clavata</name>
    <dbReference type="NCBI Taxonomy" id="95742"/>
    <lineage>
        <taxon>Eukaryota</taxon>
        <taxon>Fungi</taxon>
        <taxon>Dikarya</taxon>
        <taxon>Ascomycota</taxon>
        <taxon>Pezizomycotina</taxon>
        <taxon>Dothideomycetes</taxon>
        <taxon>Pleosporomycetidae</taxon>
        <taxon>Pleosporales</taxon>
        <taxon>Pleosporineae</taxon>
        <taxon>Pleosporaceae</taxon>
        <taxon>Curvularia</taxon>
    </lineage>
</organism>
<evidence type="ECO:0000313" key="8">
    <source>
        <dbReference type="Proteomes" id="UP001056012"/>
    </source>
</evidence>
<feature type="region of interest" description="Disordered" evidence="4">
    <location>
        <begin position="711"/>
        <end position="745"/>
    </location>
</feature>
<dbReference type="FunFam" id="3.40.50.10810:FF:000053">
    <property type="entry name" value="SNF2 family helicase/ATPase, putative"/>
    <property type="match status" value="1"/>
</dbReference>
<dbReference type="GO" id="GO:0016787">
    <property type="term" value="F:hydrolase activity"/>
    <property type="evidence" value="ECO:0007669"/>
    <property type="project" value="UniProtKB-KW"/>
</dbReference>
<dbReference type="Proteomes" id="UP001056012">
    <property type="component" value="Chromosome 7"/>
</dbReference>
<evidence type="ECO:0000256" key="3">
    <source>
        <dbReference type="ARBA" id="ARBA00022840"/>
    </source>
</evidence>
<dbReference type="InterPro" id="IPR050628">
    <property type="entry name" value="SNF2_RAD54_helicase_TF"/>
</dbReference>
<dbReference type="GO" id="GO:0005524">
    <property type="term" value="F:ATP binding"/>
    <property type="evidence" value="ECO:0007669"/>
    <property type="project" value="UniProtKB-KW"/>
</dbReference>
<sequence>MTGSPRKHRAPFRPVDTFSTAKKPVFKAPTPATPYFSDDSEIPREQSTSLLGDSSTLFDDIESPPSHTKQRETLQARLKMVREREPPVVHPPRDAAAPTPKPLGELKQAQPKFGETSPMRNPLKKDRSDQFAHLFNKPKPGQMRPEHSQTTKLPSQYSAQARPSQSSQSSMDTLSRPFKVPSSQSAPRYSTASDDSDVFEIPASSFQPRPSQGGPVHISRPYNPPPKTTHAPPRPIYSSMGDADDFRPLNKGTHNPLQQARQTVILDDEDNFDPDEAIRAEGGRFGEPDMYAYVDAGAASENIKALLEGAFDEENEKIPRTRLRKKKKKQQEDDASKSLADRLKALDVKDEEKKSEPEPEEEEEDDGTVEGLKVKLLPHQVDGVSWMIEKETGNHNKKAKLPKGGILADDMGLGKTVQSLALILSNPRPEKGVEPENKKNKIADSTGKGTLVVAPLALIKQWESEINSKVTKSHALKVLVHHGPNRTKSPEKLAQYDVVITTYQVLASEHGACGDGPNGLKKGCFAVNWYRTMLDEAHTIKNRNAKMTKACYDIRSHYRWCLTGTPMQNNIDELQSLIKFLRIQPYCELSSWKDSIAGPMKNGRGNLAMKRLQVFLRAFMKRRTKDVLRKEGALNFGGKPKEGEEKPAFHIVARNIENVVGEFTTKERIYYDRLRDRTQARLDEMMGGEKQDYIGALVLLLRLRQACNHPNLTRSNVKDDKDALTTGSKSSAAAGLQTPRKPAAKDEADDLADLLGGLSVAAKRCDICQNHLHSDNTASGGVRCIECEEDLNMSTKKDKKKERKHRHKHEKTKKKHRRSEPIAESDEEEEEEDEEEEEKPKASAPKAARNRRLVVDSDDEEEEGEWLVPEDQREVEDLGKAGGTDDENAEGGGDTLASVDSEASDSADESRTNLDSFIVHDTDSEAEAAVSRKKLAKKEKKVVAASSDDETGSENESEGGSDESGSGSESEEDEDASDSETSQDSHDSSDLTPSTKIRQLLAILEKETDQHKVIVFSQFTSMLDLIEPFLKRAGYDFTRYDGSMRNDLREASLQKLRENKRTRVLLCSLKCGSLGLNLTAASRVVIMEPFWNPFVEEQAIDRVHRLNQTVDVTVYRLSIHNTVEERIIELQEAKRKLANAAIEGGKAMKNLTMKDMMALFSRESEYDRRHDDDAQEMVMYGRTRVLNAEEDDGEESVVRKARKAGSLGFKRTERRQEAGAYGRR</sequence>
<keyword evidence="2" id="KW-0378">Hydrolase</keyword>
<dbReference type="SMART" id="SM00490">
    <property type="entry name" value="HELICc"/>
    <property type="match status" value="1"/>
</dbReference>
<feature type="compositionally biased region" description="Pro residues" evidence="4">
    <location>
        <begin position="222"/>
        <end position="235"/>
    </location>
</feature>
<feature type="compositionally biased region" description="Acidic residues" evidence="4">
    <location>
        <begin position="969"/>
        <end position="978"/>
    </location>
</feature>
<dbReference type="AlphaFoldDB" id="A0A9Q9DWB6"/>
<dbReference type="EMBL" id="CP089280">
    <property type="protein sequence ID" value="USP81712.1"/>
    <property type="molecule type" value="Genomic_DNA"/>
</dbReference>
<dbReference type="GO" id="GO:0008094">
    <property type="term" value="F:ATP-dependent activity, acting on DNA"/>
    <property type="evidence" value="ECO:0007669"/>
    <property type="project" value="TreeGrafter"/>
</dbReference>
<dbReference type="SUPFAM" id="SSF52540">
    <property type="entry name" value="P-loop containing nucleoside triphosphate hydrolases"/>
    <property type="match status" value="2"/>
</dbReference>
<feature type="domain" description="Helicase C-terminal" evidence="6">
    <location>
        <begin position="996"/>
        <end position="1157"/>
    </location>
</feature>
<feature type="region of interest" description="Disordered" evidence="4">
    <location>
        <begin position="308"/>
        <end position="373"/>
    </location>
</feature>
<dbReference type="VEuPathDB" id="FungiDB:yc1106_08986"/>
<feature type="compositionally biased region" description="Basic residues" evidence="4">
    <location>
        <begin position="931"/>
        <end position="940"/>
    </location>
</feature>
<evidence type="ECO:0000313" key="7">
    <source>
        <dbReference type="EMBL" id="USP81712.1"/>
    </source>
</evidence>
<keyword evidence="8" id="KW-1185">Reference proteome</keyword>
<dbReference type="InterPro" id="IPR000330">
    <property type="entry name" value="SNF2_N"/>
</dbReference>
<proteinExistence type="predicted"/>
<feature type="compositionally biased region" description="Basic and acidic residues" evidence="4">
    <location>
        <begin position="908"/>
        <end position="923"/>
    </location>
</feature>
<dbReference type="InterPro" id="IPR038718">
    <property type="entry name" value="SNF2-like_sf"/>
</dbReference>
<gene>
    <name evidence="7" type="ORF">yc1106_08986</name>
</gene>
<dbReference type="Gene3D" id="3.40.50.10810">
    <property type="entry name" value="Tandem AAA-ATPase domain"/>
    <property type="match status" value="1"/>
</dbReference>
<feature type="compositionally biased region" description="Polar residues" evidence="4">
    <location>
        <begin position="45"/>
        <end position="57"/>
    </location>
</feature>
<dbReference type="OrthoDB" id="423559at2759"/>
<dbReference type="CDD" id="cd18008">
    <property type="entry name" value="DEXDc_SHPRH-like"/>
    <property type="match status" value="1"/>
</dbReference>
<feature type="compositionally biased region" description="Acidic residues" evidence="4">
    <location>
        <begin position="358"/>
        <end position="368"/>
    </location>
</feature>
<dbReference type="PANTHER" id="PTHR45626:SF14">
    <property type="entry name" value="ATP-DEPENDENT DNA HELICASE (EUROFUNG)"/>
    <property type="match status" value="1"/>
</dbReference>
<dbReference type="Pfam" id="PF00271">
    <property type="entry name" value="Helicase_C"/>
    <property type="match status" value="1"/>
</dbReference>
<dbReference type="GO" id="GO:0006281">
    <property type="term" value="P:DNA repair"/>
    <property type="evidence" value="ECO:0007669"/>
    <property type="project" value="TreeGrafter"/>
</dbReference>
<dbReference type="PROSITE" id="PS51194">
    <property type="entry name" value="HELICASE_CTER"/>
    <property type="match status" value="1"/>
</dbReference>
<dbReference type="GO" id="GO:0005634">
    <property type="term" value="C:nucleus"/>
    <property type="evidence" value="ECO:0007669"/>
    <property type="project" value="TreeGrafter"/>
</dbReference>
<dbReference type="InterPro" id="IPR001650">
    <property type="entry name" value="Helicase_C-like"/>
</dbReference>